<keyword evidence="6" id="KW-1185">Reference proteome</keyword>
<dbReference type="GO" id="GO:0000976">
    <property type="term" value="F:transcription cis-regulatory region binding"/>
    <property type="evidence" value="ECO:0007669"/>
    <property type="project" value="TreeGrafter"/>
</dbReference>
<accession>A0A4R9BTF4</accession>
<name>A0A4R9BTF4_9MICO</name>
<dbReference type="OrthoDB" id="252678at2"/>
<dbReference type="Gene3D" id="3.40.50.2300">
    <property type="match status" value="2"/>
</dbReference>
<dbReference type="InterPro" id="IPR010982">
    <property type="entry name" value="Lambda_DNA-bd_dom_sf"/>
</dbReference>
<gene>
    <name evidence="5" type="ORF">E3T61_10230</name>
</gene>
<dbReference type="Pfam" id="PF13377">
    <property type="entry name" value="Peripla_BP_3"/>
    <property type="match status" value="1"/>
</dbReference>
<evidence type="ECO:0000313" key="5">
    <source>
        <dbReference type="EMBL" id="TFD90658.1"/>
    </source>
</evidence>
<evidence type="ECO:0000259" key="4">
    <source>
        <dbReference type="PROSITE" id="PS50932"/>
    </source>
</evidence>
<keyword evidence="2" id="KW-0238">DNA-binding</keyword>
<evidence type="ECO:0000256" key="3">
    <source>
        <dbReference type="ARBA" id="ARBA00023163"/>
    </source>
</evidence>
<dbReference type="PROSITE" id="PS50932">
    <property type="entry name" value="HTH_LACI_2"/>
    <property type="match status" value="1"/>
</dbReference>
<feature type="domain" description="HTH lacI-type" evidence="4">
    <location>
        <begin position="26"/>
        <end position="80"/>
    </location>
</feature>
<keyword evidence="3" id="KW-0804">Transcription</keyword>
<dbReference type="AlphaFoldDB" id="A0A4R9BTF4"/>
<dbReference type="SUPFAM" id="SSF47413">
    <property type="entry name" value="lambda repressor-like DNA-binding domains"/>
    <property type="match status" value="1"/>
</dbReference>
<proteinExistence type="predicted"/>
<dbReference type="CDD" id="cd06267">
    <property type="entry name" value="PBP1_LacI_sugar_binding-like"/>
    <property type="match status" value="1"/>
</dbReference>
<evidence type="ECO:0000256" key="1">
    <source>
        <dbReference type="ARBA" id="ARBA00023015"/>
    </source>
</evidence>
<dbReference type="SMART" id="SM00354">
    <property type="entry name" value="HTH_LACI"/>
    <property type="match status" value="1"/>
</dbReference>
<organism evidence="5 6">
    <name type="scientific">Cryobacterium lactosi</name>
    <dbReference type="NCBI Taxonomy" id="1259202"/>
    <lineage>
        <taxon>Bacteria</taxon>
        <taxon>Bacillati</taxon>
        <taxon>Actinomycetota</taxon>
        <taxon>Actinomycetes</taxon>
        <taxon>Micrococcales</taxon>
        <taxon>Microbacteriaceae</taxon>
        <taxon>Cryobacterium</taxon>
    </lineage>
</organism>
<dbReference type="InterPro" id="IPR000843">
    <property type="entry name" value="HTH_LacI"/>
</dbReference>
<dbReference type="CDD" id="cd01392">
    <property type="entry name" value="HTH_LacI"/>
    <property type="match status" value="1"/>
</dbReference>
<sequence length="363" mass="38884">MPGRVLGILSGDPHWRLHAGIRGRMATINDVARLAGVSISTVSYTLSGNRSIAESTRNRVVTAIQELGYRPNAGARMLAGTRTRIFALTAPVRPDTQAGVLMSFVLAVATAARKIDYDVLLLTADEASTGLERVTSSRLADGIIALDVSLDDERMSLLRALNIPATVIGVPADTEGLVCVDLDFERAAHLAVSRLADLGHRSIGLLGLPRITYDWGANYPLRFRDGFLGAVAERDIDAAMVMPASDMDSIRRGLDELFSTLPNMTALVMHAGESVQTTVLEILAARGISIPGQLSVISACAVFDTSEFTPPLDEIPLSAEDSGTRAVELTIRQINGDRTPHVDLLPPRYVERGSTGPAPIREP</sequence>
<dbReference type="Proteomes" id="UP000298468">
    <property type="component" value="Unassembled WGS sequence"/>
</dbReference>
<comment type="caution">
    <text evidence="5">The sequence shown here is derived from an EMBL/GenBank/DDBJ whole genome shotgun (WGS) entry which is preliminary data.</text>
</comment>
<dbReference type="PANTHER" id="PTHR30146:SF153">
    <property type="entry name" value="LACTOSE OPERON REPRESSOR"/>
    <property type="match status" value="1"/>
</dbReference>
<dbReference type="Gene3D" id="1.10.260.40">
    <property type="entry name" value="lambda repressor-like DNA-binding domains"/>
    <property type="match status" value="1"/>
</dbReference>
<protein>
    <submittedName>
        <fullName evidence="5">LacI family transcriptional regulator</fullName>
    </submittedName>
</protein>
<dbReference type="PANTHER" id="PTHR30146">
    <property type="entry name" value="LACI-RELATED TRANSCRIPTIONAL REPRESSOR"/>
    <property type="match status" value="1"/>
</dbReference>
<evidence type="ECO:0000256" key="2">
    <source>
        <dbReference type="ARBA" id="ARBA00023125"/>
    </source>
</evidence>
<keyword evidence="1" id="KW-0805">Transcription regulation</keyword>
<dbReference type="Pfam" id="PF00356">
    <property type="entry name" value="LacI"/>
    <property type="match status" value="1"/>
</dbReference>
<evidence type="ECO:0000313" key="6">
    <source>
        <dbReference type="Proteomes" id="UP000298468"/>
    </source>
</evidence>
<dbReference type="EMBL" id="SOHM01000022">
    <property type="protein sequence ID" value="TFD90658.1"/>
    <property type="molecule type" value="Genomic_DNA"/>
</dbReference>
<dbReference type="InterPro" id="IPR046335">
    <property type="entry name" value="LacI/GalR-like_sensor"/>
</dbReference>
<dbReference type="SUPFAM" id="SSF53822">
    <property type="entry name" value="Periplasmic binding protein-like I"/>
    <property type="match status" value="1"/>
</dbReference>
<dbReference type="GO" id="GO:0003700">
    <property type="term" value="F:DNA-binding transcription factor activity"/>
    <property type="evidence" value="ECO:0007669"/>
    <property type="project" value="TreeGrafter"/>
</dbReference>
<reference evidence="5 6" key="1">
    <citation type="submission" date="2019-03" db="EMBL/GenBank/DDBJ databases">
        <title>Genomics of glacier-inhabiting Cryobacterium strains.</title>
        <authorList>
            <person name="Liu Q."/>
            <person name="Xin Y.-H."/>
        </authorList>
    </citation>
    <scope>NUCLEOTIDE SEQUENCE [LARGE SCALE GENOMIC DNA]</scope>
    <source>
        <strain evidence="5 6">Sr59</strain>
    </source>
</reference>
<dbReference type="InterPro" id="IPR028082">
    <property type="entry name" value="Peripla_BP_I"/>
</dbReference>